<feature type="domain" description="MotA/TolQ/ExbB proton channel" evidence="9">
    <location>
        <begin position="480"/>
        <end position="598"/>
    </location>
</feature>
<evidence type="ECO:0000256" key="5">
    <source>
        <dbReference type="ARBA" id="ARBA00023136"/>
    </source>
</evidence>
<dbReference type="Proteomes" id="UP000286482">
    <property type="component" value="Unassembled WGS sequence"/>
</dbReference>
<feature type="transmembrane region" description="Helical" evidence="7">
    <location>
        <begin position="562"/>
        <end position="587"/>
    </location>
</feature>
<feature type="chain" id="PRO_5019111945" evidence="8">
    <location>
        <begin position="25"/>
        <end position="622"/>
    </location>
</feature>
<name>A0A420EH08_9ALTE</name>
<keyword evidence="8" id="KW-0732">Signal</keyword>
<dbReference type="Pfam" id="PF01618">
    <property type="entry name" value="MotA_ExbB"/>
    <property type="match status" value="1"/>
</dbReference>
<evidence type="ECO:0000256" key="7">
    <source>
        <dbReference type="SAM" id="Phobius"/>
    </source>
</evidence>
<gene>
    <name evidence="10" type="ORF">DBZ36_06045</name>
</gene>
<comment type="subcellular location">
    <subcellularLocation>
        <location evidence="1">Cell membrane</location>
        <topology evidence="1">Multi-pass membrane protein</topology>
    </subcellularLocation>
    <subcellularLocation>
        <location evidence="6">Membrane</location>
        <topology evidence="6">Multi-pass membrane protein</topology>
    </subcellularLocation>
</comment>
<evidence type="ECO:0000256" key="3">
    <source>
        <dbReference type="ARBA" id="ARBA00022692"/>
    </source>
</evidence>
<comment type="caution">
    <text evidence="10">The sequence shown here is derived from an EMBL/GenBank/DDBJ whole genome shotgun (WGS) entry which is preliminary data.</text>
</comment>
<keyword evidence="6" id="KW-0813">Transport</keyword>
<dbReference type="GO" id="GO:0005886">
    <property type="term" value="C:plasma membrane"/>
    <property type="evidence" value="ECO:0007669"/>
    <property type="project" value="UniProtKB-SubCell"/>
</dbReference>
<keyword evidence="11" id="KW-1185">Reference proteome</keyword>
<feature type="transmembrane region" description="Helical" evidence="7">
    <location>
        <begin position="521"/>
        <end position="542"/>
    </location>
</feature>
<keyword evidence="3 7" id="KW-0812">Transmembrane</keyword>
<dbReference type="InterPro" id="IPR016866">
    <property type="entry name" value="UCP028069"/>
</dbReference>
<keyword evidence="6" id="KW-0653">Protein transport</keyword>
<accession>A0A420EH08</accession>
<dbReference type="InterPro" id="IPR002898">
    <property type="entry name" value="MotA_ExbB_proton_chnl"/>
</dbReference>
<evidence type="ECO:0000313" key="10">
    <source>
        <dbReference type="EMBL" id="RKF20011.1"/>
    </source>
</evidence>
<organism evidence="10 11">
    <name type="scientific">Alginatibacterium sediminis</name>
    <dbReference type="NCBI Taxonomy" id="2164068"/>
    <lineage>
        <taxon>Bacteria</taxon>
        <taxon>Pseudomonadati</taxon>
        <taxon>Pseudomonadota</taxon>
        <taxon>Gammaproteobacteria</taxon>
        <taxon>Alteromonadales</taxon>
        <taxon>Alteromonadaceae</taxon>
        <taxon>Alginatibacterium</taxon>
    </lineage>
</organism>
<dbReference type="InterPro" id="IPR050790">
    <property type="entry name" value="ExbB/TolQ_transport"/>
</dbReference>
<dbReference type="PANTHER" id="PTHR30625:SF11">
    <property type="entry name" value="MOTA_TOLQ_EXBB PROTON CHANNEL DOMAIN-CONTAINING PROTEIN"/>
    <property type="match status" value="1"/>
</dbReference>
<feature type="transmembrane region" description="Helical" evidence="7">
    <location>
        <begin position="437"/>
        <end position="462"/>
    </location>
</feature>
<dbReference type="PANTHER" id="PTHR30625">
    <property type="entry name" value="PROTEIN TOLQ"/>
    <property type="match status" value="1"/>
</dbReference>
<evidence type="ECO:0000256" key="1">
    <source>
        <dbReference type="ARBA" id="ARBA00004651"/>
    </source>
</evidence>
<keyword evidence="5 7" id="KW-0472">Membrane</keyword>
<dbReference type="EMBL" id="RAQO01000004">
    <property type="protein sequence ID" value="RKF20011.1"/>
    <property type="molecule type" value="Genomic_DNA"/>
</dbReference>
<reference evidence="10 11" key="1">
    <citation type="submission" date="2018-09" db="EMBL/GenBank/DDBJ databases">
        <authorList>
            <person name="Wang Z."/>
        </authorList>
    </citation>
    <scope>NUCLEOTIDE SEQUENCE [LARGE SCALE GENOMIC DNA]</scope>
    <source>
        <strain evidence="10 11">ALS 81</strain>
    </source>
</reference>
<dbReference type="GO" id="GO:0017038">
    <property type="term" value="P:protein import"/>
    <property type="evidence" value="ECO:0007669"/>
    <property type="project" value="TreeGrafter"/>
</dbReference>
<keyword evidence="4 7" id="KW-1133">Transmembrane helix</keyword>
<evidence type="ECO:0000256" key="2">
    <source>
        <dbReference type="ARBA" id="ARBA00022475"/>
    </source>
</evidence>
<comment type="similarity">
    <text evidence="6">Belongs to the exbB/tolQ family.</text>
</comment>
<evidence type="ECO:0000256" key="6">
    <source>
        <dbReference type="RuleBase" id="RU004057"/>
    </source>
</evidence>
<proteinExistence type="inferred from homology"/>
<keyword evidence="2" id="KW-1003">Cell membrane</keyword>
<evidence type="ECO:0000259" key="9">
    <source>
        <dbReference type="Pfam" id="PF01618"/>
    </source>
</evidence>
<feature type="signal peptide" evidence="8">
    <location>
        <begin position="1"/>
        <end position="24"/>
    </location>
</feature>
<sequence length="622" mass="69415">MYRVSIQHFLMLAVAFLMCFGATAKDSEQNIESQHAKTQTLERAQLLDFSATLEKQLQTIDQQRKSLPVTRDALLLINHQILEFLERWLIIDKPFLLPERRQRLEKLSQMMRLPNVSNAQKNRSLLEALVIEIDYGSRLMVYSESHQIEDKQRVVEILMLGRAVLIARSLDKQVYWTWDIKQGAWIGLQSEHHSQLKQAYSAASDKLTHLTFELPISLIAMDFKAVAAKANAQTITTKTPLEESLSIAQLELKLESQKQGLSQQQNLFNAEAIDLQSAFSAFNYTANALISDNNPELSNIRSSNSTEFLNRFATQNSTPSSNDFEILYEILVQELQLSAAISQHQLRHSDVGGLLTQQSFYRIGNIGLSDGSNLVSWDPRQAIAFSYANERAIPSPDLDKLGLGFTEFISIALDFSPSETKSNLRELLIQKFQHAGLIGQTILALFCLGVLVGIYRAIYLGVASYQINRQLKQPSKPSNNPLGRVLNAYQRDKTLNVEALELRILEIIIVEQHRLESGLGLIKLFAALAPMLGLLGTVTGMIETFQVITEHGNADPKLMAGGISMALVTTVLGLIAAIGLLFVHSLLNTKAQHLRMIIDKQGLGLVAQRAEMSTLSPVDTLV</sequence>
<evidence type="ECO:0000313" key="11">
    <source>
        <dbReference type="Proteomes" id="UP000286482"/>
    </source>
</evidence>
<protein>
    <submittedName>
        <fullName evidence="10">DUF3450 family protein</fullName>
    </submittedName>
</protein>
<dbReference type="Pfam" id="PF11932">
    <property type="entry name" value="DUF3450"/>
    <property type="match status" value="1"/>
</dbReference>
<evidence type="ECO:0000256" key="4">
    <source>
        <dbReference type="ARBA" id="ARBA00022989"/>
    </source>
</evidence>
<dbReference type="AlphaFoldDB" id="A0A420EH08"/>
<evidence type="ECO:0000256" key="8">
    <source>
        <dbReference type="SAM" id="SignalP"/>
    </source>
</evidence>